<feature type="domain" description="Transcription factor TFIID subunit 8 C-terminal" evidence="9">
    <location>
        <begin position="133"/>
        <end position="181"/>
    </location>
</feature>
<feature type="compositionally biased region" description="Basic and acidic residues" evidence="8">
    <location>
        <begin position="315"/>
        <end position="330"/>
    </location>
</feature>
<feature type="compositionally biased region" description="Basic and acidic residues" evidence="8">
    <location>
        <begin position="372"/>
        <end position="388"/>
    </location>
</feature>
<dbReference type="eggNOG" id="KOG4336">
    <property type="taxonomic scope" value="Eukaryota"/>
</dbReference>
<dbReference type="PANTHER" id="PTHR46469">
    <property type="entry name" value="TRANSCRIPTION INITIATION FACTOR TFIID SUBUNIT 8"/>
    <property type="match status" value="1"/>
</dbReference>
<sequence length="432" mass="50633">MDIILQQTIGAIVESKGCGYSQQFLDQLTELTLQFIHDLSTDLASYTRIQRRHQPSLSDTKLLLKLNNIHPSDLIDEIESSKKFPYRKELAETLKKSKDRKEEEEPLKDESRPFFEKSAITELVPRMNVKPNYIPSYLPDLPPDYTYQSTPEYMETLSDLKQLRVKLVEESRMTEQSLYKLIENDEVEWKQKFEEELEKLPQSLPSPKSPEPKQEIEQPKQEIEQPAVPSTDSKFDIVEYAQKRKKMLERREEKKRNKYKAREDNVFMQAETYYSPYATKTATPEVNQYFKDIISNGFKEVIASVRMAEKVKKEKIKQLEEEQARREQESQQHQNEIAFSFPTLNQLHSDSESESEDEVKQDQELNFDVAEDGEHKSLIVVENEKEDQNNNNETETVETKLEDELNVHFEDLQAEEVSDISSEDEDMETIVA</sequence>
<evidence type="ECO:0000313" key="11">
    <source>
        <dbReference type="Proteomes" id="UP000011777"/>
    </source>
</evidence>
<dbReference type="AlphaFoldDB" id="M3K2B5"/>
<comment type="similarity">
    <text evidence="2">Belongs to the TAF8 family.</text>
</comment>
<dbReference type="GO" id="GO:0006367">
    <property type="term" value="P:transcription initiation at RNA polymerase II promoter"/>
    <property type="evidence" value="ECO:0007669"/>
    <property type="project" value="TreeGrafter"/>
</dbReference>
<name>M3K2B5_CANMX</name>
<keyword evidence="4" id="KW-0805">Transcription regulation</keyword>
<reference evidence="10 11" key="1">
    <citation type="submission" date="2013-02" db="EMBL/GenBank/DDBJ databases">
        <title>Genome sequence of Candida maltosa Xu316, a potential industrial strain for xylitol and ethanol production.</title>
        <authorList>
            <person name="Yu J."/>
            <person name="Wang Q."/>
            <person name="Geng X."/>
            <person name="Bao W."/>
            <person name="He P."/>
            <person name="Cai J."/>
        </authorList>
    </citation>
    <scope>NUCLEOTIDE SEQUENCE [LARGE SCALE GENOMIC DNA]</scope>
    <source>
        <strain evidence="11">Xu316</strain>
    </source>
</reference>
<dbReference type="EMBL" id="AOGT01000678">
    <property type="protein sequence ID" value="EMG49420.1"/>
    <property type="molecule type" value="Genomic_DNA"/>
</dbReference>
<feature type="coiled-coil region" evidence="7">
    <location>
        <begin position="237"/>
        <end position="265"/>
    </location>
</feature>
<dbReference type="GO" id="GO:0046982">
    <property type="term" value="F:protein heterodimerization activity"/>
    <property type="evidence" value="ECO:0007669"/>
    <property type="project" value="InterPro"/>
</dbReference>
<dbReference type="OMA" id="NICISNF"/>
<dbReference type="GO" id="GO:0005669">
    <property type="term" value="C:transcription factor TFIID complex"/>
    <property type="evidence" value="ECO:0007669"/>
    <property type="project" value="InterPro"/>
</dbReference>
<gene>
    <name evidence="10" type="ORF">G210_5833</name>
</gene>
<evidence type="ECO:0000259" key="9">
    <source>
        <dbReference type="Pfam" id="PF10406"/>
    </source>
</evidence>
<evidence type="ECO:0000256" key="6">
    <source>
        <dbReference type="ARBA" id="ARBA00023242"/>
    </source>
</evidence>
<keyword evidence="5" id="KW-0804">Transcription</keyword>
<feature type="region of interest" description="Disordered" evidence="8">
    <location>
        <begin position="199"/>
        <end position="236"/>
    </location>
</feature>
<dbReference type="Proteomes" id="UP000011777">
    <property type="component" value="Unassembled WGS sequence"/>
</dbReference>
<dbReference type="STRING" id="1245528.M3K2B5"/>
<dbReference type="InterPro" id="IPR019473">
    <property type="entry name" value="TFIID_su8_C"/>
</dbReference>
<evidence type="ECO:0000313" key="10">
    <source>
        <dbReference type="EMBL" id="EMG49420.1"/>
    </source>
</evidence>
<dbReference type="HOGENOM" id="CLU_024798_0_0_1"/>
<evidence type="ECO:0000256" key="2">
    <source>
        <dbReference type="ARBA" id="ARBA00008767"/>
    </source>
</evidence>
<comment type="subcellular location">
    <subcellularLocation>
        <location evidence="1">Nucleus</location>
    </subcellularLocation>
</comment>
<evidence type="ECO:0000256" key="3">
    <source>
        <dbReference type="ARBA" id="ARBA00017307"/>
    </source>
</evidence>
<evidence type="ECO:0000256" key="5">
    <source>
        <dbReference type="ARBA" id="ARBA00023163"/>
    </source>
</evidence>
<dbReference type="InterPro" id="IPR037818">
    <property type="entry name" value="TAF8"/>
</dbReference>
<dbReference type="Pfam" id="PF10406">
    <property type="entry name" value="TAF8_C"/>
    <property type="match status" value="1"/>
</dbReference>
<evidence type="ECO:0000256" key="4">
    <source>
        <dbReference type="ARBA" id="ARBA00023015"/>
    </source>
</evidence>
<dbReference type="PANTHER" id="PTHR46469:SF1">
    <property type="entry name" value="TRANSCRIPTION INITIATION FACTOR TFIID SUBUNIT 8"/>
    <property type="match status" value="1"/>
</dbReference>
<feature type="compositionally biased region" description="Basic and acidic residues" evidence="8">
    <location>
        <begin position="210"/>
        <end position="223"/>
    </location>
</feature>
<evidence type="ECO:0000256" key="1">
    <source>
        <dbReference type="ARBA" id="ARBA00004123"/>
    </source>
</evidence>
<feature type="region of interest" description="Disordered" evidence="8">
    <location>
        <begin position="315"/>
        <end position="399"/>
    </location>
</feature>
<keyword evidence="11" id="KW-1185">Reference proteome</keyword>
<keyword evidence="6" id="KW-0539">Nucleus</keyword>
<accession>M3K2B5</accession>
<dbReference type="OrthoDB" id="2193813at2759"/>
<evidence type="ECO:0000256" key="8">
    <source>
        <dbReference type="SAM" id="MobiDB-lite"/>
    </source>
</evidence>
<dbReference type="InterPro" id="IPR009072">
    <property type="entry name" value="Histone-fold"/>
</dbReference>
<comment type="caution">
    <text evidence="10">The sequence shown here is derived from an EMBL/GenBank/DDBJ whole genome shotgun (WGS) entry which is preliminary data.</text>
</comment>
<feature type="compositionally biased region" description="Acidic residues" evidence="8">
    <location>
        <begin position="412"/>
        <end position="432"/>
    </location>
</feature>
<keyword evidence="7" id="KW-0175">Coiled coil</keyword>
<dbReference type="CDD" id="cd00076">
    <property type="entry name" value="HFD_SF"/>
    <property type="match status" value="1"/>
</dbReference>
<proteinExistence type="inferred from homology"/>
<organism evidence="10 11">
    <name type="scientific">Candida maltosa (strain Xu316)</name>
    <name type="common">Yeast</name>
    <dbReference type="NCBI Taxonomy" id="1245528"/>
    <lineage>
        <taxon>Eukaryota</taxon>
        <taxon>Fungi</taxon>
        <taxon>Dikarya</taxon>
        <taxon>Ascomycota</taxon>
        <taxon>Saccharomycotina</taxon>
        <taxon>Pichiomycetes</taxon>
        <taxon>Debaryomycetaceae</taxon>
        <taxon>Candida/Lodderomyces clade</taxon>
        <taxon>Candida</taxon>
    </lineage>
</organism>
<feature type="region of interest" description="Disordered" evidence="8">
    <location>
        <begin position="411"/>
        <end position="432"/>
    </location>
</feature>
<dbReference type="Gene3D" id="1.10.20.10">
    <property type="entry name" value="Histone, subunit A"/>
    <property type="match status" value="1"/>
</dbReference>
<evidence type="ECO:0000256" key="7">
    <source>
        <dbReference type="SAM" id="Coils"/>
    </source>
</evidence>
<dbReference type="CDD" id="cd08049">
    <property type="entry name" value="TAF8"/>
    <property type="match status" value="1"/>
</dbReference>
<protein>
    <recommendedName>
        <fullName evidence="3">Transcription initiation factor TFIID subunit 8</fullName>
    </recommendedName>
</protein>